<evidence type="ECO:0008006" key="3">
    <source>
        <dbReference type="Google" id="ProtNLM"/>
    </source>
</evidence>
<protein>
    <recommendedName>
        <fullName evidence="3">Mannosyl-glycoprotein endo-beta-N-acetylglucosamidase-like domain-containing protein</fullName>
    </recommendedName>
</protein>
<dbReference type="EMBL" id="PFOY01000022">
    <property type="protein sequence ID" value="PIZ87287.1"/>
    <property type="molecule type" value="Genomic_DNA"/>
</dbReference>
<dbReference type="AlphaFoldDB" id="A0A2J0MJM2"/>
<organism evidence="1 2">
    <name type="scientific">Candidatus Nomurabacteria bacterium CG_4_10_14_0_2_um_filter_30_12</name>
    <dbReference type="NCBI Taxonomy" id="1974727"/>
    <lineage>
        <taxon>Bacteria</taxon>
        <taxon>Candidatus Nomuraibacteriota</taxon>
    </lineage>
</organism>
<evidence type="ECO:0000313" key="1">
    <source>
        <dbReference type="EMBL" id="PIZ87287.1"/>
    </source>
</evidence>
<comment type="caution">
    <text evidence="1">The sequence shown here is derived from an EMBL/GenBank/DDBJ whole genome shotgun (WGS) entry which is preliminary data.</text>
</comment>
<reference evidence="2" key="1">
    <citation type="submission" date="2017-09" db="EMBL/GenBank/DDBJ databases">
        <title>Depth-based differentiation of microbial function through sediment-hosted aquifers and enrichment of novel symbionts in the deep terrestrial subsurface.</title>
        <authorList>
            <person name="Probst A.J."/>
            <person name="Ladd B."/>
            <person name="Jarett J.K."/>
            <person name="Geller-Mcgrath D.E."/>
            <person name="Sieber C.M.K."/>
            <person name="Emerson J.B."/>
            <person name="Anantharaman K."/>
            <person name="Thomas B.C."/>
            <person name="Malmstrom R."/>
            <person name="Stieglmeier M."/>
            <person name="Klingl A."/>
            <person name="Woyke T."/>
            <person name="Ryan C.M."/>
            <person name="Banfield J.F."/>
        </authorList>
    </citation>
    <scope>NUCLEOTIDE SEQUENCE [LARGE SCALE GENOMIC DNA]</scope>
</reference>
<sequence>MNRSNMNKNNLIRFAQSLVFLPFMTGTMPLGNIANNPTTETFQIVFIQKQNIEAHGILAFNQVFNQKANDLKAKKAEAIDNYFKSHDMPLSGMGMKMVEEALKNNLDWRLLPAIAARESTGGKFECKKVKNNAFGWGSCKISFDSNEEAIEIVARNLGGNNPKTEKHYADKDIKGILQAYNPPSIVARYAEQVMKIMNDIGAEDLILEEVNS</sequence>
<proteinExistence type="predicted"/>
<evidence type="ECO:0000313" key="2">
    <source>
        <dbReference type="Proteomes" id="UP000228547"/>
    </source>
</evidence>
<name>A0A2J0MJM2_9BACT</name>
<gene>
    <name evidence="1" type="ORF">COX93_01525</name>
</gene>
<dbReference type="Proteomes" id="UP000228547">
    <property type="component" value="Unassembled WGS sequence"/>
</dbReference>
<accession>A0A2J0MJM2</accession>